<evidence type="ECO:0000313" key="3">
    <source>
        <dbReference type="EMBL" id="APW62624.1"/>
    </source>
</evidence>
<feature type="compositionally biased region" description="Low complexity" evidence="1">
    <location>
        <begin position="77"/>
        <end position="94"/>
    </location>
</feature>
<reference evidence="4" key="1">
    <citation type="submission" date="2016-12" db="EMBL/GenBank/DDBJ databases">
        <title>Comparative genomics of four Isosphaeraceae planctomycetes: a common pool of plasmids and glycoside hydrolase genes.</title>
        <authorList>
            <person name="Ivanova A."/>
        </authorList>
    </citation>
    <scope>NUCLEOTIDE SEQUENCE [LARGE SCALE GENOMIC DNA]</scope>
    <source>
        <strain evidence="4">PX4</strain>
    </source>
</reference>
<sequence length="159" mass="17382">MRNTFRLALLCGLVLVTASTADAQWGRGRSGGGVVMGPDGPLYDTRSPEWRMSGGNIFVYQELMEQKMELAQQKYMYQQMQQAAKQQKNQANGKGKTKAKTPSQSNGSPLNTPAAAGFNDPFAEPVNHYKRKKYKSLKSSSTVSSKTDKAKTAPSNTTP</sequence>
<feature type="signal peptide" evidence="2">
    <location>
        <begin position="1"/>
        <end position="23"/>
    </location>
</feature>
<keyword evidence="2" id="KW-0732">Signal</keyword>
<dbReference type="Proteomes" id="UP000186309">
    <property type="component" value="Chromosome"/>
</dbReference>
<proteinExistence type="predicted"/>
<gene>
    <name evidence="3" type="ORF">BSF38_04174</name>
</gene>
<protein>
    <recommendedName>
        <fullName evidence="5">Secreted protein</fullName>
    </recommendedName>
</protein>
<organism evidence="3 4">
    <name type="scientific">Paludisphaera borealis</name>
    <dbReference type="NCBI Taxonomy" id="1387353"/>
    <lineage>
        <taxon>Bacteria</taxon>
        <taxon>Pseudomonadati</taxon>
        <taxon>Planctomycetota</taxon>
        <taxon>Planctomycetia</taxon>
        <taxon>Isosphaerales</taxon>
        <taxon>Isosphaeraceae</taxon>
        <taxon>Paludisphaera</taxon>
    </lineage>
</organism>
<evidence type="ECO:0008006" key="5">
    <source>
        <dbReference type="Google" id="ProtNLM"/>
    </source>
</evidence>
<dbReference type="KEGG" id="pbor:BSF38_04174"/>
<evidence type="ECO:0000256" key="2">
    <source>
        <dbReference type="SAM" id="SignalP"/>
    </source>
</evidence>
<feature type="region of interest" description="Disordered" evidence="1">
    <location>
        <begin position="77"/>
        <end position="159"/>
    </location>
</feature>
<accession>A0A1U7CUJ9</accession>
<evidence type="ECO:0000313" key="4">
    <source>
        <dbReference type="Proteomes" id="UP000186309"/>
    </source>
</evidence>
<feature type="chain" id="PRO_5012504837" description="Secreted protein" evidence="2">
    <location>
        <begin position="24"/>
        <end position="159"/>
    </location>
</feature>
<dbReference type="RefSeq" id="WP_076348858.1">
    <property type="nucleotide sequence ID" value="NZ_CP019082.1"/>
</dbReference>
<feature type="compositionally biased region" description="Polar residues" evidence="1">
    <location>
        <begin position="102"/>
        <end position="111"/>
    </location>
</feature>
<dbReference type="AlphaFoldDB" id="A0A1U7CUJ9"/>
<name>A0A1U7CUJ9_9BACT</name>
<dbReference type="EMBL" id="CP019082">
    <property type="protein sequence ID" value="APW62624.1"/>
    <property type="molecule type" value="Genomic_DNA"/>
</dbReference>
<keyword evidence="4" id="KW-1185">Reference proteome</keyword>
<evidence type="ECO:0000256" key="1">
    <source>
        <dbReference type="SAM" id="MobiDB-lite"/>
    </source>
</evidence>